<proteinExistence type="predicted"/>
<reference evidence="2" key="1">
    <citation type="submission" date="2016-10" db="EMBL/GenBank/DDBJ databases">
        <authorList>
            <person name="Varghese N."/>
            <person name="Submissions S."/>
        </authorList>
    </citation>
    <scope>NUCLEOTIDE SEQUENCE [LARGE SCALE GENOMIC DNA]</scope>
    <source>
        <strain evidence="2">JCM 10271</strain>
    </source>
</reference>
<dbReference type="Proteomes" id="UP000243106">
    <property type="component" value="Unassembled WGS sequence"/>
</dbReference>
<evidence type="ECO:0000313" key="2">
    <source>
        <dbReference type="Proteomes" id="UP000243106"/>
    </source>
</evidence>
<gene>
    <name evidence="1" type="ORF">SAMN05421853_101356</name>
</gene>
<sequence length="68" mass="7292">MRALWALPFLALAACASEPENPFERELGPPPQETVTNRNVFVEVGTNGVDVGGSISRTRGNLTYGIGF</sequence>
<dbReference type="STRING" id="93684.SAMN05421853_101356"/>
<dbReference type="EMBL" id="FOXV01000001">
    <property type="protein sequence ID" value="SFQ03018.1"/>
    <property type="molecule type" value="Genomic_DNA"/>
</dbReference>
<evidence type="ECO:0000313" key="1">
    <source>
        <dbReference type="EMBL" id="SFQ03018.1"/>
    </source>
</evidence>
<keyword evidence="2" id="KW-1185">Reference proteome</keyword>
<dbReference type="RefSeq" id="WP_093009057.1">
    <property type="nucleotide sequence ID" value="NZ_FOXV01000001.1"/>
</dbReference>
<name>A0A1I5V6A1_9RHOB</name>
<dbReference type="PROSITE" id="PS51257">
    <property type="entry name" value="PROKAR_LIPOPROTEIN"/>
    <property type="match status" value="1"/>
</dbReference>
<dbReference type="AlphaFoldDB" id="A0A1I5V6A1"/>
<organism evidence="1 2">
    <name type="scientific">Roseivivax halotolerans</name>
    <dbReference type="NCBI Taxonomy" id="93684"/>
    <lineage>
        <taxon>Bacteria</taxon>
        <taxon>Pseudomonadati</taxon>
        <taxon>Pseudomonadota</taxon>
        <taxon>Alphaproteobacteria</taxon>
        <taxon>Rhodobacterales</taxon>
        <taxon>Roseobacteraceae</taxon>
        <taxon>Roseivivax</taxon>
    </lineage>
</organism>
<protein>
    <submittedName>
        <fullName evidence="1">Uncharacterized protein</fullName>
    </submittedName>
</protein>
<accession>A0A1I5V6A1</accession>